<reference evidence="1 2" key="1">
    <citation type="journal article" date="2018" name="Sci. Rep.">
        <title>Genomic signatures of local adaptation to the degree of environmental predictability in rotifers.</title>
        <authorList>
            <person name="Franch-Gras L."/>
            <person name="Hahn C."/>
            <person name="Garcia-Roger E.M."/>
            <person name="Carmona M.J."/>
            <person name="Serra M."/>
            <person name="Gomez A."/>
        </authorList>
    </citation>
    <scope>NUCLEOTIDE SEQUENCE [LARGE SCALE GENOMIC DNA]</scope>
    <source>
        <strain evidence="1">HYR1</strain>
    </source>
</reference>
<comment type="caution">
    <text evidence="1">The sequence shown here is derived from an EMBL/GenBank/DDBJ whole genome shotgun (WGS) entry which is preliminary data.</text>
</comment>
<dbReference type="AlphaFoldDB" id="A0A3M7PUM1"/>
<evidence type="ECO:0000313" key="2">
    <source>
        <dbReference type="Proteomes" id="UP000276133"/>
    </source>
</evidence>
<dbReference type="OrthoDB" id="6514278at2759"/>
<keyword evidence="2" id="KW-1185">Reference proteome</keyword>
<dbReference type="Proteomes" id="UP000276133">
    <property type="component" value="Unassembled WGS sequence"/>
</dbReference>
<accession>A0A3M7PUM1</accession>
<organism evidence="1 2">
    <name type="scientific">Brachionus plicatilis</name>
    <name type="common">Marine rotifer</name>
    <name type="synonym">Brachionus muelleri</name>
    <dbReference type="NCBI Taxonomy" id="10195"/>
    <lineage>
        <taxon>Eukaryota</taxon>
        <taxon>Metazoa</taxon>
        <taxon>Spiralia</taxon>
        <taxon>Gnathifera</taxon>
        <taxon>Rotifera</taxon>
        <taxon>Eurotatoria</taxon>
        <taxon>Monogononta</taxon>
        <taxon>Pseudotrocha</taxon>
        <taxon>Ploima</taxon>
        <taxon>Brachionidae</taxon>
        <taxon>Brachionus</taxon>
    </lineage>
</organism>
<dbReference type="EMBL" id="REGN01008737">
    <property type="protein sequence ID" value="RNA02862.1"/>
    <property type="molecule type" value="Genomic_DNA"/>
</dbReference>
<evidence type="ECO:0000313" key="1">
    <source>
        <dbReference type="EMBL" id="RNA02862.1"/>
    </source>
</evidence>
<proteinExistence type="predicted"/>
<sequence>MPNTIEKCAECGLRTDFCKKGVIKKYRRRISEKPEKFLIARKFTILLQSIDGDWPHSISKSDSLFMFLSRLRFGLSIAKILHLFQLKKNTIYVGLTHLSRGEIQIKYTSELSQKLLQVNEENIITVWDATYVYIEKSSNYSFQKKSFSSHKGRNLVKIMLLCDIYVVDRGFRDCMEFLKELGMDVFMPLFLNVGKQHITKESNESRIITKNRKKKENAKFAKF</sequence>
<gene>
    <name evidence="1" type="ORF">BpHYR1_021014</name>
</gene>
<protein>
    <submittedName>
        <fullName evidence="1">Vacuolar sorting-associated 13C</fullName>
    </submittedName>
</protein>
<name>A0A3M7PUM1_BRAPC</name>